<dbReference type="Gene3D" id="1.10.630.10">
    <property type="entry name" value="Cytochrome P450"/>
    <property type="match status" value="3"/>
</dbReference>
<dbReference type="GO" id="GO:0020037">
    <property type="term" value="F:heme binding"/>
    <property type="evidence" value="ECO:0007669"/>
    <property type="project" value="InterPro"/>
</dbReference>
<evidence type="ECO:0008006" key="10">
    <source>
        <dbReference type="Google" id="ProtNLM"/>
    </source>
</evidence>
<evidence type="ECO:0000256" key="4">
    <source>
        <dbReference type="ARBA" id="ARBA00022723"/>
    </source>
</evidence>
<keyword evidence="5" id="KW-0560">Oxidoreductase</keyword>
<dbReference type="SUPFAM" id="SSF48264">
    <property type="entry name" value="Cytochrome P450"/>
    <property type="match status" value="1"/>
</dbReference>
<accession>A0A8X7U187</accession>
<comment type="caution">
    <text evidence="8">The sequence shown here is derived from an EMBL/GenBank/DDBJ whole genome shotgun (WGS) entry which is preliminary data.</text>
</comment>
<evidence type="ECO:0000256" key="1">
    <source>
        <dbReference type="ARBA" id="ARBA00001971"/>
    </source>
</evidence>
<name>A0A8X7U187_BRACI</name>
<dbReference type="AlphaFoldDB" id="A0A8X7U187"/>
<keyword evidence="3" id="KW-0349">Heme</keyword>
<gene>
    <name evidence="8" type="ORF">Bca52824_068438</name>
</gene>
<keyword evidence="4" id="KW-0479">Metal-binding</keyword>
<evidence type="ECO:0000313" key="8">
    <source>
        <dbReference type="EMBL" id="KAG2261359.1"/>
    </source>
</evidence>
<reference evidence="8 9" key="1">
    <citation type="submission" date="2020-02" db="EMBL/GenBank/DDBJ databases">
        <authorList>
            <person name="Ma Q."/>
            <person name="Huang Y."/>
            <person name="Song X."/>
            <person name="Pei D."/>
        </authorList>
    </citation>
    <scope>NUCLEOTIDE SEQUENCE [LARGE SCALE GENOMIC DNA]</scope>
    <source>
        <strain evidence="8">Sxm20200214</strain>
        <tissue evidence="8">Leaf</tissue>
    </source>
</reference>
<dbReference type="OrthoDB" id="1470350at2759"/>
<dbReference type="GO" id="GO:0004497">
    <property type="term" value="F:monooxygenase activity"/>
    <property type="evidence" value="ECO:0007669"/>
    <property type="project" value="UniProtKB-KW"/>
</dbReference>
<comment type="similarity">
    <text evidence="2">Belongs to the cytochrome P450 family.</text>
</comment>
<evidence type="ECO:0000256" key="6">
    <source>
        <dbReference type="ARBA" id="ARBA00023004"/>
    </source>
</evidence>
<dbReference type="GO" id="GO:0016705">
    <property type="term" value="F:oxidoreductase activity, acting on paired donors, with incorporation or reduction of molecular oxygen"/>
    <property type="evidence" value="ECO:0007669"/>
    <property type="project" value="InterPro"/>
</dbReference>
<keyword evidence="9" id="KW-1185">Reference proteome</keyword>
<keyword evidence="7" id="KW-0503">Monooxygenase</keyword>
<comment type="cofactor">
    <cofactor evidence="1">
        <name>heme</name>
        <dbReference type="ChEBI" id="CHEBI:30413"/>
    </cofactor>
</comment>
<evidence type="ECO:0000256" key="5">
    <source>
        <dbReference type="ARBA" id="ARBA00023002"/>
    </source>
</evidence>
<evidence type="ECO:0000256" key="2">
    <source>
        <dbReference type="ARBA" id="ARBA00010617"/>
    </source>
</evidence>
<evidence type="ECO:0000256" key="3">
    <source>
        <dbReference type="ARBA" id="ARBA00022617"/>
    </source>
</evidence>
<evidence type="ECO:0000256" key="7">
    <source>
        <dbReference type="ARBA" id="ARBA00023033"/>
    </source>
</evidence>
<protein>
    <recommendedName>
        <fullName evidence="10">Cytochrome P450</fullName>
    </recommendedName>
</protein>
<dbReference type="GO" id="GO:0005506">
    <property type="term" value="F:iron ion binding"/>
    <property type="evidence" value="ECO:0007669"/>
    <property type="project" value="InterPro"/>
</dbReference>
<dbReference type="EMBL" id="JAAMPC010000014">
    <property type="protein sequence ID" value="KAG2261359.1"/>
    <property type="molecule type" value="Genomic_DNA"/>
</dbReference>
<sequence length="312" mass="35894">MLPGLLMVLHRIYDFTVELLENSNLTFQFKGPLLTGMDMLVTVDPADIHYILSSNFLNYAKGPEFKEVFDVYKDVIFNVDSQPWEHFRKTAQVILNHQRKILNLQDVFQRFTFDISMVLIDGSDPTSLSIEMPENEFAKAPTVAGEGTMHRHIKPRFLWKLQRWMGLETTKYEILNPSDHDRFPKDVILTYISGGRDTITSALTWFSWLLSENPDVVAKITSPKLARRSDLLIPMSSTSWCTCMALCSLRHEPTFKFLVFNTGPRNYLGKQLTMNLMKTVIVEILQNYEYSSHRGSEGRATPWYCPSHEAGA</sequence>
<organism evidence="8 9">
    <name type="scientific">Brassica carinata</name>
    <name type="common">Ethiopian mustard</name>
    <name type="synonym">Abyssinian cabbage</name>
    <dbReference type="NCBI Taxonomy" id="52824"/>
    <lineage>
        <taxon>Eukaryota</taxon>
        <taxon>Viridiplantae</taxon>
        <taxon>Streptophyta</taxon>
        <taxon>Embryophyta</taxon>
        <taxon>Tracheophyta</taxon>
        <taxon>Spermatophyta</taxon>
        <taxon>Magnoliopsida</taxon>
        <taxon>eudicotyledons</taxon>
        <taxon>Gunneridae</taxon>
        <taxon>Pentapetalae</taxon>
        <taxon>rosids</taxon>
        <taxon>malvids</taxon>
        <taxon>Brassicales</taxon>
        <taxon>Brassicaceae</taxon>
        <taxon>Brassiceae</taxon>
        <taxon>Brassica</taxon>
    </lineage>
</organism>
<dbReference type="Proteomes" id="UP000886595">
    <property type="component" value="Unassembled WGS sequence"/>
</dbReference>
<dbReference type="PANTHER" id="PTHR24296">
    <property type="entry name" value="CYTOCHROME P450"/>
    <property type="match status" value="1"/>
</dbReference>
<keyword evidence="6" id="KW-0408">Iron</keyword>
<evidence type="ECO:0000313" key="9">
    <source>
        <dbReference type="Proteomes" id="UP000886595"/>
    </source>
</evidence>
<dbReference type="InterPro" id="IPR036396">
    <property type="entry name" value="Cyt_P450_sf"/>
</dbReference>
<proteinExistence type="inferred from homology"/>